<dbReference type="InterPro" id="IPR035412">
    <property type="entry name" value="Terminase_L_N"/>
</dbReference>
<dbReference type="OrthoDB" id="9768556at2"/>
<dbReference type="Gene3D" id="3.30.420.280">
    <property type="match status" value="1"/>
</dbReference>
<feature type="domain" description="Phage terminase large subunit N-terminal" evidence="1">
    <location>
        <begin position="19"/>
        <end position="204"/>
    </location>
</feature>
<dbReference type="Pfam" id="PF17288">
    <property type="entry name" value="Terminase_3C"/>
    <property type="match status" value="1"/>
</dbReference>
<evidence type="ECO:0008006" key="5">
    <source>
        <dbReference type="Google" id="ProtNLM"/>
    </source>
</evidence>
<dbReference type="InterPro" id="IPR035413">
    <property type="entry name" value="Terminase_L_C"/>
</dbReference>
<dbReference type="InterPro" id="IPR027417">
    <property type="entry name" value="P-loop_NTPase"/>
</dbReference>
<dbReference type="AlphaFoldDB" id="A0A4Z0QKE9"/>
<comment type="caution">
    <text evidence="3">The sequence shown here is derived from an EMBL/GenBank/DDBJ whole genome shotgun (WGS) entry which is preliminary data.</text>
</comment>
<dbReference type="Gene3D" id="3.40.50.300">
    <property type="entry name" value="P-loop containing nucleotide triphosphate hydrolases"/>
    <property type="match status" value="1"/>
</dbReference>
<evidence type="ECO:0000313" key="4">
    <source>
        <dbReference type="Proteomes" id="UP000298471"/>
    </source>
</evidence>
<evidence type="ECO:0000259" key="1">
    <source>
        <dbReference type="Pfam" id="PF04466"/>
    </source>
</evidence>
<dbReference type="EMBL" id="SRMB01000001">
    <property type="protein sequence ID" value="TGE29723.1"/>
    <property type="molecule type" value="Genomic_DNA"/>
</dbReference>
<protein>
    <recommendedName>
        <fullName evidence="5">Terminase</fullName>
    </recommendedName>
</protein>
<organism evidence="3 4">
    <name type="scientific">Hymenobacter metallicola</name>
    <dbReference type="NCBI Taxonomy" id="2563114"/>
    <lineage>
        <taxon>Bacteria</taxon>
        <taxon>Pseudomonadati</taxon>
        <taxon>Bacteroidota</taxon>
        <taxon>Cytophagia</taxon>
        <taxon>Cytophagales</taxon>
        <taxon>Hymenobacteraceae</taxon>
        <taxon>Hymenobacter</taxon>
    </lineage>
</organism>
<feature type="domain" description="Phage terminase large subunit C-terminal" evidence="2">
    <location>
        <begin position="236"/>
        <end position="377"/>
    </location>
</feature>
<dbReference type="Pfam" id="PF04466">
    <property type="entry name" value="Terminase_3"/>
    <property type="match status" value="1"/>
</dbReference>
<evidence type="ECO:0000313" key="3">
    <source>
        <dbReference type="EMBL" id="TGE29723.1"/>
    </source>
</evidence>
<gene>
    <name evidence="3" type="ORF">E5K02_09770</name>
</gene>
<accession>A0A4Z0QKE9</accession>
<keyword evidence="4" id="KW-1185">Reference proteome</keyword>
<reference evidence="3 4" key="1">
    <citation type="submission" date="2019-04" db="EMBL/GenBank/DDBJ databases">
        <authorList>
            <person name="Feng G."/>
            <person name="Zhang J."/>
            <person name="Zhu H."/>
        </authorList>
    </citation>
    <scope>NUCLEOTIDE SEQUENCE [LARGE SCALE GENOMIC DNA]</scope>
    <source>
        <strain evidence="3 4">9PBR-1</strain>
    </source>
</reference>
<dbReference type="InterPro" id="IPR052380">
    <property type="entry name" value="Viral_DNA_packaging_terminase"/>
</dbReference>
<dbReference type="PANTHER" id="PTHR39184">
    <property type="match status" value="1"/>
</dbReference>
<dbReference type="PANTHER" id="PTHR39184:SF1">
    <property type="entry name" value="PBSX PHAGE TERMINASE LARGE SUBUNIT"/>
    <property type="match status" value="1"/>
</dbReference>
<evidence type="ECO:0000259" key="2">
    <source>
        <dbReference type="Pfam" id="PF17288"/>
    </source>
</evidence>
<dbReference type="Proteomes" id="UP000298471">
    <property type="component" value="Unassembled WGS sequence"/>
</dbReference>
<name>A0A4Z0QKE9_9BACT</name>
<dbReference type="RefSeq" id="WP_135394447.1">
    <property type="nucleotide sequence ID" value="NZ_SRMB01000001.1"/>
</dbReference>
<proteinExistence type="predicted"/>
<sequence>MMFKSGQLFVENYNSSAETLVNQGGTSSGKTYAILQVLFQKLSERRRKVCTVVGQDIPNLKAGALRDALDIYNNTPELQSLIKSYNKSERIFEFHNGCVMEFKSYTDAQDAKSGKRDFLFVNEAQGVIKPIFDELELRTKEQAFIDYNPNAEFWVHEEIIGRSGVELLISDHRQNPFLLEKQRAKIEGLKEKDLELWRVYARGKTGKIEGLVLRNWSLCNYEDIPAGARFLGRGIDFGFTNDPTTAIDVYLSGGELWVDEVLYEEGLTNPDIHRRLLAEDPAATLKVTIADSAEPKSIEELRRLGFSKIEGAVKGADSVSNGLDILKRYHLNVTRRSTHLRKELSNYKWRVDRTTGKATNEPVDAFNHCIDPLRYVVLNVLGKPRAAPITHFQSFGTTRRR</sequence>